<gene>
    <name evidence="1" type="ORF">VFH_V115480</name>
</gene>
<organism evidence="1 2">
    <name type="scientific">Vicia faba</name>
    <name type="common">Broad bean</name>
    <name type="synonym">Faba vulgaris</name>
    <dbReference type="NCBI Taxonomy" id="3906"/>
    <lineage>
        <taxon>Eukaryota</taxon>
        <taxon>Viridiplantae</taxon>
        <taxon>Streptophyta</taxon>
        <taxon>Embryophyta</taxon>
        <taxon>Tracheophyta</taxon>
        <taxon>Spermatophyta</taxon>
        <taxon>Magnoliopsida</taxon>
        <taxon>eudicotyledons</taxon>
        <taxon>Gunneridae</taxon>
        <taxon>Pentapetalae</taxon>
        <taxon>rosids</taxon>
        <taxon>fabids</taxon>
        <taxon>Fabales</taxon>
        <taxon>Fabaceae</taxon>
        <taxon>Papilionoideae</taxon>
        <taxon>50 kb inversion clade</taxon>
        <taxon>NPAAA clade</taxon>
        <taxon>Hologalegina</taxon>
        <taxon>IRL clade</taxon>
        <taxon>Fabeae</taxon>
        <taxon>Vicia</taxon>
    </lineage>
</organism>
<reference evidence="1 2" key="1">
    <citation type="submission" date="2023-01" db="EMBL/GenBank/DDBJ databases">
        <authorList>
            <person name="Kreplak J."/>
        </authorList>
    </citation>
    <scope>NUCLEOTIDE SEQUENCE [LARGE SCALE GENOMIC DNA]</scope>
</reference>
<proteinExistence type="predicted"/>
<protein>
    <submittedName>
        <fullName evidence="1">Uncharacterized protein</fullName>
    </submittedName>
</protein>
<evidence type="ECO:0000313" key="2">
    <source>
        <dbReference type="Proteomes" id="UP001157006"/>
    </source>
</evidence>
<sequence>MVKFVVPFVPFPSNIDPERDSIEWVRTIQKEFDEEEDKIYEKLIREGFLTEEYKTTDDSGEVSWRSTVTKANMYRQNSLYIPMDISRTCFVKRKMK</sequence>
<dbReference type="AlphaFoldDB" id="A0AAV1AW10"/>
<dbReference type="EMBL" id="OX451740">
    <property type="protein sequence ID" value="CAI8614136.1"/>
    <property type="molecule type" value="Genomic_DNA"/>
</dbReference>
<name>A0AAV1AW10_VICFA</name>
<dbReference type="Proteomes" id="UP001157006">
    <property type="component" value="Chromosome 5"/>
</dbReference>
<keyword evidence="2" id="KW-1185">Reference proteome</keyword>
<accession>A0AAV1AW10</accession>
<evidence type="ECO:0000313" key="1">
    <source>
        <dbReference type="EMBL" id="CAI8614136.1"/>
    </source>
</evidence>